<dbReference type="InterPro" id="IPR011250">
    <property type="entry name" value="OMP/PagP_B-barrel"/>
</dbReference>
<dbReference type="KEGG" id="nli:G3M70_06260"/>
<feature type="signal peptide" evidence="2">
    <location>
        <begin position="1"/>
        <end position="29"/>
    </location>
</feature>
<evidence type="ECO:0000256" key="2">
    <source>
        <dbReference type="SAM" id="SignalP"/>
    </source>
</evidence>
<reference evidence="4 5" key="1">
    <citation type="submission" date="2020-02" db="EMBL/GenBank/DDBJ databases">
        <title>Genomic and physiological characterization of two novel Nitrospinaceae genera.</title>
        <authorList>
            <person name="Mueller A.J."/>
            <person name="Jung M.-Y."/>
            <person name="Strachan C.R."/>
            <person name="Herbold C.W."/>
            <person name="Kirkegaard R.H."/>
            <person name="Daims H."/>
        </authorList>
    </citation>
    <scope>NUCLEOTIDE SEQUENCE [LARGE SCALE GENOMIC DNA]</scope>
    <source>
        <strain evidence="4">EB</strain>
    </source>
</reference>
<dbReference type="InterPro" id="IPR027385">
    <property type="entry name" value="Beta-barrel_OMP"/>
</dbReference>
<gene>
    <name evidence="4" type="ORF">G3M70_06260</name>
</gene>
<dbReference type="EMBL" id="CP048685">
    <property type="protein sequence ID" value="QPJ61512.1"/>
    <property type="molecule type" value="Genomic_DNA"/>
</dbReference>
<name>A0A7T0BVE2_9BACT</name>
<protein>
    <submittedName>
        <fullName evidence="4">Porin family protein</fullName>
    </submittedName>
</protein>
<dbReference type="SUPFAM" id="SSF56925">
    <property type="entry name" value="OMPA-like"/>
    <property type="match status" value="1"/>
</dbReference>
<evidence type="ECO:0000313" key="5">
    <source>
        <dbReference type="Proteomes" id="UP000594688"/>
    </source>
</evidence>
<evidence type="ECO:0000259" key="3">
    <source>
        <dbReference type="Pfam" id="PF13505"/>
    </source>
</evidence>
<proteinExistence type="predicted"/>
<dbReference type="AlphaFoldDB" id="A0A7T0BVE2"/>
<keyword evidence="1 2" id="KW-0732">Signal</keyword>
<organism evidence="4 5">
    <name type="scientific">Candidatus Nitronauta litoralis</name>
    <dbReference type="NCBI Taxonomy" id="2705533"/>
    <lineage>
        <taxon>Bacteria</taxon>
        <taxon>Pseudomonadati</taxon>
        <taxon>Nitrospinota/Tectimicrobiota group</taxon>
        <taxon>Nitrospinota</taxon>
        <taxon>Nitrospinia</taxon>
        <taxon>Nitrospinales</taxon>
        <taxon>Nitrospinaceae</taxon>
        <taxon>Candidatus Nitronauta</taxon>
    </lineage>
</organism>
<feature type="domain" description="Outer membrane protein beta-barrel" evidence="3">
    <location>
        <begin position="17"/>
        <end position="228"/>
    </location>
</feature>
<accession>A0A7T0BVE2</accession>
<sequence>MKKIIQNFPKVTLALGLVLSFCLISPAQAGDYGSSGQPYFSLSAQVVSPDAIDVESAIGFPNGGILTARDASLDFEVGWGVTGAFGWLYDSNWHYEVELGHRAFDLADGFATGNAQPVTGEWNTQTFFINGGYDFRSDSFITPYLEVGLGAALHEVTIEGFSNLPVIPAISEQFQVTPAVQAKMGVNLEVADDMDIVLGYRFVTAVNPDFDAIAFDRLDIHNFELGLKFYIEDWIN</sequence>
<dbReference type="Proteomes" id="UP000594688">
    <property type="component" value="Chromosome"/>
</dbReference>
<evidence type="ECO:0000256" key="1">
    <source>
        <dbReference type="ARBA" id="ARBA00022729"/>
    </source>
</evidence>
<evidence type="ECO:0000313" key="4">
    <source>
        <dbReference type="EMBL" id="QPJ61512.1"/>
    </source>
</evidence>
<dbReference type="Gene3D" id="2.40.160.20">
    <property type="match status" value="1"/>
</dbReference>
<feature type="chain" id="PRO_5032555891" evidence="2">
    <location>
        <begin position="30"/>
        <end position="236"/>
    </location>
</feature>
<dbReference type="Pfam" id="PF13505">
    <property type="entry name" value="OMP_b-brl"/>
    <property type="match status" value="1"/>
</dbReference>